<feature type="repeat" description="TPR" evidence="1">
    <location>
        <begin position="272"/>
        <end position="305"/>
    </location>
</feature>
<proteinExistence type="predicted"/>
<feature type="repeat" description="TPR" evidence="1">
    <location>
        <begin position="520"/>
        <end position="553"/>
    </location>
</feature>
<sequence length="1548" mass="172172">MAASFADLPTQALWPSHMARMVDKLPMQQLSQLHRACNKLFQQRSREIQEIFVEIASHLRWMLTGLLEQLQEDEAENKAQEVWELMFWVRDQAKGILELLEVTRDNYLGTEVVDGGILQIYIACKTEQSWKPSEISDSAETFMWKLRPPNFPGTITEDTGGAGPEDSALPESMPGGADLAELQELEHELLEARARQPGDSQELALILARLGQAKMRQGHHAEAIEHLKESLQLQRSLDSSTELPWVLSKFIFCCIPLALLSQRRSAFPSLNAATLHQLGQAKAQTGDLKEALRYLKESLRMKRSLHGDGDHPGVAATLHELGDVTAQTGDLKEALHYLKESLRMKRSLHGDGDHPDIAVILHEIGRALRYLKESLRMQRSLHGDGDHPGIAATLHELGRVTAQTGDLKEALRYLKESLRMTRSLHGDGDHPGIAVTLHELGRVTAQTGDLKEALRYLKESLRMTRSLHGDGDHPGVAATLHELGDVTAQTGDMKEALRYLKESLRMQWSLHGDGDHPGIAATLAELGRVTAQTGDLKEALRYLKESLRMKRSLHGDGDHPEVAAILHELGHVTAQTGDLKEVLRYLKEFLRMKRSLHGDGDHPGVAATLHDLGDVTAQTGDMKEEFQPLCMSLARVMAEAGELKEVQKIDSFNSKLKSCMESTRASLLSCLEVDIRDVTSEAAPMRFTFVAAARSASCQCLDCHWCRVGGGCSWFGKLVAINGGTVDTCPDLSIESGSGESIVVSAPYQRDVVQHLYSMAEQSQVGTLERTVIDTSARRSKEFSQVKVTDADRPWPLEQVCEEIRAKLAPGATRVHADLYKLLLYNKGDFFNMHKDAQQHSHMFASLLFFLPFEHEGGGLQLSRLQTSWEKSAMFDVANINKDGCCSWVAFYTDVCHKVLDVKSGHRLVLNYTLRFEGSMSPSPCLPKLPTRAIDLVKQTLKGNADLAIPLFYAYTAESFGTSFLKGRDAYLFNALHACGLAASVRFVLCIDTTSVWYYDDCPEEPDWHTSFDRAVLVGEEFVREAVQLEEERHQSRGFDNDGRQLIAKGAAFAKKIMDASKRPLQWVMLPQEPFVENRLWVGHSIEAFGWLGNMTPAAELYYIQEGDPCDWRGACHVKRKYGAAAMGRLAAAAAEVGPGCDRPQLVTPMRRPDHRRGILCDVLTDDWRGGRTRRAREDSAVGGRLGTKDGSKDGSTGEKAASAARRSLHQACDQQLWKRFQQIRKAFHDIDIRVQAVLEQLPEDLQEEVEEDSIDKAMELWDFMKEVRDMAKGILKLLEVTQHQLLGAEVTNEDLLAILAEIVVRAEHEAVRDEAILDTRKLHIEAACSFIHATRQVEKLLQPILQRRLVSGLRSSSIVLHPPMNPPFETESVYSVTDQTQSGTRPSQPRQFPGTITEDSGGPGAGPEDVPESMPGGADLAELQKLEHRLLEATAWQTGDSTELAVILHNLGQVNGCQGHHAEAMEYLRESLQMKRSLHGDGDHPEVAATLQVLGRVTHQSGSLKEALRYLKESLRMDRSLHRDGDHAGIAVTLSLNLAMSPLRMET</sequence>
<dbReference type="Proteomes" id="UP001642484">
    <property type="component" value="Unassembled WGS sequence"/>
</dbReference>
<dbReference type="PROSITE" id="PS50005">
    <property type="entry name" value="TPR"/>
    <property type="match status" value="8"/>
</dbReference>
<feature type="compositionally biased region" description="Polar residues" evidence="2">
    <location>
        <begin position="1373"/>
        <end position="1391"/>
    </location>
</feature>
<reference evidence="4 5" key="1">
    <citation type="submission" date="2024-02" db="EMBL/GenBank/DDBJ databases">
        <authorList>
            <person name="Chen Y."/>
            <person name="Shah S."/>
            <person name="Dougan E. K."/>
            <person name="Thang M."/>
            <person name="Chan C."/>
        </authorList>
    </citation>
    <scope>NUCLEOTIDE SEQUENCE [LARGE SCALE GENOMIC DNA]</scope>
</reference>
<protein>
    <recommendedName>
        <fullName evidence="3">Fe2OG dioxygenase domain-containing protein</fullName>
    </recommendedName>
</protein>
<dbReference type="InterPro" id="IPR005123">
    <property type="entry name" value="Oxoglu/Fe-dep_dioxygenase_dom"/>
</dbReference>
<dbReference type="SMART" id="SM00028">
    <property type="entry name" value="TPR"/>
    <property type="match status" value="10"/>
</dbReference>
<feature type="repeat" description="TPR" evidence="1">
    <location>
        <begin position="434"/>
        <end position="467"/>
    </location>
</feature>
<feature type="domain" description="Fe2OG dioxygenase" evidence="3">
    <location>
        <begin position="816"/>
        <end position="918"/>
    </location>
</feature>
<feature type="compositionally biased region" description="Basic and acidic residues" evidence="2">
    <location>
        <begin position="1187"/>
        <end position="1197"/>
    </location>
</feature>
<dbReference type="InterPro" id="IPR019734">
    <property type="entry name" value="TPR_rpt"/>
</dbReference>
<evidence type="ECO:0000313" key="5">
    <source>
        <dbReference type="Proteomes" id="UP001642484"/>
    </source>
</evidence>
<dbReference type="InterPro" id="IPR011990">
    <property type="entry name" value="TPR-like_helical_dom_sf"/>
</dbReference>
<dbReference type="Pfam" id="PF13181">
    <property type="entry name" value="TPR_8"/>
    <property type="match status" value="1"/>
</dbReference>
<feature type="repeat" description="TPR" evidence="1">
    <location>
        <begin position="1489"/>
        <end position="1522"/>
    </location>
</feature>
<feature type="repeat" description="TPR" evidence="1">
    <location>
        <begin position="391"/>
        <end position="424"/>
    </location>
</feature>
<dbReference type="Pfam" id="PF13374">
    <property type="entry name" value="TPR_10"/>
    <property type="match status" value="1"/>
</dbReference>
<dbReference type="Gene3D" id="1.25.40.10">
    <property type="entry name" value="Tetratricopeptide repeat domain"/>
    <property type="match status" value="5"/>
</dbReference>
<dbReference type="Pfam" id="PF13424">
    <property type="entry name" value="TPR_12"/>
    <property type="match status" value="4"/>
</dbReference>
<gene>
    <name evidence="4" type="ORF">CCMP2556_LOCUS40714</name>
</gene>
<dbReference type="PROSITE" id="PS51471">
    <property type="entry name" value="FE2OG_OXY"/>
    <property type="match status" value="1"/>
</dbReference>
<feature type="region of interest" description="Disordered" evidence="2">
    <location>
        <begin position="1363"/>
        <end position="1418"/>
    </location>
</feature>
<dbReference type="EMBL" id="CAXAMN010024062">
    <property type="protein sequence ID" value="CAK9083539.1"/>
    <property type="molecule type" value="Genomic_DNA"/>
</dbReference>
<organism evidence="4 5">
    <name type="scientific">Durusdinium trenchii</name>
    <dbReference type="NCBI Taxonomy" id="1381693"/>
    <lineage>
        <taxon>Eukaryota</taxon>
        <taxon>Sar</taxon>
        <taxon>Alveolata</taxon>
        <taxon>Dinophyceae</taxon>
        <taxon>Suessiales</taxon>
        <taxon>Symbiodiniaceae</taxon>
        <taxon>Durusdinium</taxon>
    </lineage>
</organism>
<feature type="repeat" description="TPR" evidence="1">
    <location>
        <begin position="315"/>
        <end position="348"/>
    </location>
</feature>
<keyword evidence="1" id="KW-0802">TPR repeat</keyword>
<name>A0ABP0Q6S3_9DINO</name>
<dbReference type="PANTHER" id="PTHR19959">
    <property type="entry name" value="KINESIN LIGHT CHAIN"/>
    <property type="match status" value="1"/>
</dbReference>
<evidence type="ECO:0000313" key="4">
    <source>
        <dbReference type="EMBL" id="CAK9083539.1"/>
    </source>
</evidence>
<feature type="repeat" description="TPR" evidence="1">
    <location>
        <begin position="204"/>
        <end position="237"/>
    </location>
</feature>
<accession>A0ABP0Q6S3</accession>
<feature type="repeat" description="TPR" evidence="1">
    <location>
        <begin position="477"/>
        <end position="510"/>
    </location>
</feature>
<dbReference type="SUPFAM" id="SSF48452">
    <property type="entry name" value="TPR-like"/>
    <property type="match status" value="2"/>
</dbReference>
<evidence type="ECO:0000256" key="2">
    <source>
        <dbReference type="SAM" id="MobiDB-lite"/>
    </source>
</evidence>
<keyword evidence="5" id="KW-1185">Reference proteome</keyword>
<evidence type="ECO:0000259" key="3">
    <source>
        <dbReference type="PROSITE" id="PS51471"/>
    </source>
</evidence>
<dbReference type="PANTHER" id="PTHR19959:SF119">
    <property type="entry name" value="FUNGAL LIPASE-LIKE DOMAIN-CONTAINING PROTEIN"/>
    <property type="match status" value="1"/>
</dbReference>
<dbReference type="Gene3D" id="2.60.120.620">
    <property type="entry name" value="q2cbj1_9rhob like domain"/>
    <property type="match status" value="1"/>
</dbReference>
<evidence type="ECO:0000256" key="1">
    <source>
        <dbReference type="PROSITE-ProRule" id="PRU00339"/>
    </source>
</evidence>
<comment type="caution">
    <text evidence="4">The sequence shown here is derived from an EMBL/GenBank/DDBJ whole genome shotgun (WGS) entry which is preliminary data.</text>
</comment>
<feature type="region of interest" description="Disordered" evidence="2">
    <location>
        <begin position="1172"/>
        <end position="1205"/>
    </location>
</feature>